<evidence type="ECO:0000313" key="2">
    <source>
        <dbReference type="Proteomes" id="UP000504606"/>
    </source>
</evidence>
<dbReference type="KEGG" id="foc:127751076"/>
<dbReference type="Proteomes" id="UP000504606">
    <property type="component" value="Unplaced"/>
</dbReference>
<dbReference type="GeneID" id="127751076"/>
<keyword evidence="2" id="KW-1185">Reference proteome</keyword>
<protein>
    <submittedName>
        <fullName evidence="3">Uncharacterized protein LOC127751076</fullName>
    </submittedName>
</protein>
<accession>A0A9C6X6G6</accession>
<organism evidence="2 3">
    <name type="scientific">Frankliniella occidentalis</name>
    <name type="common">Western flower thrips</name>
    <name type="synonym">Euthrips occidentalis</name>
    <dbReference type="NCBI Taxonomy" id="133901"/>
    <lineage>
        <taxon>Eukaryota</taxon>
        <taxon>Metazoa</taxon>
        <taxon>Ecdysozoa</taxon>
        <taxon>Arthropoda</taxon>
        <taxon>Hexapoda</taxon>
        <taxon>Insecta</taxon>
        <taxon>Pterygota</taxon>
        <taxon>Neoptera</taxon>
        <taxon>Paraneoptera</taxon>
        <taxon>Thysanoptera</taxon>
        <taxon>Terebrantia</taxon>
        <taxon>Thripoidea</taxon>
        <taxon>Thripidae</taxon>
        <taxon>Frankliniella</taxon>
    </lineage>
</organism>
<name>A0A9C6X6G6_FRAOC</name>
<evidence type="ECO:0000313" key="3">
    <source>
        <dbReference type="RefSeq" id="XP_052130013.1"/>
    </source>
</evidence>
<gene>
    <name evidence="3" type="primary">LOC127751076</name>
</gene>
<proteinExistence type="predicted"/>
<dbReference type="AlphaFoldDB" id="A0A9C6X6G6"/>
<feature type="region of interest" description="Disordered" evidence="1">
    <location>
        <begin position="142"/>
        <end position="161"/>
    </location>
</feature>
<evidence type="ECO:0000256" key="1">
    <source>
        <dbReference type="SAM" id="MobiDB-lite"/>
    </source>
</evidence>
<sequence>MPAHSVNCEDGLADYHLMLHRASPLPSQLLWQPPTPYPERDLEELVDAAPNPVAELPAALPAPYLIPGPAIIHEEEPQMATLDLTPPPLVINISDDEDDEPLAQAQAQEPAAAVAYWPQWHQPEPHQEAPVDLRERIAQLRAARHSAPQPARLQPWRSQAP</sequence>
<dbReference type="RefSeq" id="XP_052130013.1">
    <property type="nucleotide sequence ID" value="XM_052274053.1"/>
</dbReference>
<reference evidence="3" key="1">
    <citation type="submission" date="2025-08" db="UniProtKB">
        <authorList>
            <consortium name="RefSeq"/>
        </authorList>
    </citation>
    <scope>IDENTIFICATION</scope>
    <source>
        <tissue evidence="3">Whole organism</tissue>
    </source>
</reference>